<keyword evidence="3" id="KW-1185">Reference proteome</keyword>
<gene>
    <name evidence="1" type="ORF">Lcin_2113</name>
    <name evidence="2" type="ORF">NCTC12438_02128</name>
</gene>
<dbReference type="EC" id="3.6.3.44" evidence="2"/>
<organism evidence="2 4">
    <name type="scientific">Legionella cincinnatiensis</name>
    <dbReference type="NCBI Taxonomy" id="28085"/>
    <lineage>
        <taxon>Bacteria</taxon>
        <taxon>Pseudomonadati</taxon>
        <taxon>Pseudomonadota</taxon>
        <taxon>Gammaproteobacteria</taxon>
        <taxon>Legionellales</taxon>
        <taxon>Legionellaceae</taxon>
        <taxon>Legionella</taxon>
    </lineage>
</organism>
<keyword evidence="2" id="KW-0067">ATP-binding</keyword>
<dbReference type="Proteomes" id="UP000054854">
    <property type="component" value="Unassembled WGS sequence"/>
</dbReference>
<evidence type="ECO:0000313" key="1">
    <source>
        <dbReference type="EMBL" id="KTC83426.1"/>
    </source>
</evidence>
<keyword evidence="2" id="KW-0378">Hydrolase</keyword>
<protein>
    <submittedName>
        <fullName evidence="2">ABC transporter ATP-binding protein</fullName>
        <ecNumber evidence="2">3.6.3.44</ecNumber>
    </submittedName>
</protein>
<reference evidence="2 4" key="2">
    <citation type="submission" date="2018-06" db="EMBL/GenBank/DDBJ databases">
        <authorList>
            <consortium name="Pathogen Informatics"/>
            <person name="Doyle S."/>
        </authorList>
    </citation>
    <scope>NUCLEOTIDE SEQUENCE [LARGE SCALE GENOMIC DNA]</scope>
    <source>
        <strain evidence="2 4">NCTC12438</strain>
    </source>
</reference>
<dbReference type="GO" id="GO:0005524">
    <property type="term" value="F:ATP binding"/>
    <property type="evidence" value="ECO:0007669"/>
    <property type="project" value="UniProtKB-KW"/>
</dbReference>
<evidence type="ECO:0000313" key="2">
    <source>
        <dbReference type="EMBL" id="STX35512.1"/>
    </source>
</evidence>
<sequence>MKELLKITYFLFCTIPNNLKELMVNKAGQIKAATFVESCSVFNGYIVESGTHNELLAMRSAYHTYWTHQSNGFIKS</sequence>
<dbReference type="EMBL" id="LNXX01000042">
    <property type="protein sequence ID" value="KTC83426.1"/>
    <property type="molecule type" value="Genomic_DNA"/>
</dbReference>
<dbReference type="AlphaFoldDB" id="A0A378IL56"/>
<name>A0A378IL56_9GAMM</name>
<reference evidence="1 3" key="1">
    <citation type="submission" date="2015-11" db="EMBL/GenBank/DDBJ databases">
        <title>Genomic analysis of 38 Legionella species identifies large and diverse effector repertoires.</title>
        <authorList>
            <person name="Burstein D."/>
            <person name="Amaro F."/>
            <person name="Zusman T."/>
            <person name="Lifshitz Z."/>
            <person name="Cohen O."/>
            <person name="Gilbert J.A."/>
            <person name="Pupko T."/>
            <person name="Shuman H.A."/>
            <person name="Segal G."/>
        </authorList>
    </citation>
    <scope>NUCLEOTIDE SEQUENCE [LARGE SCALE GENOMIC DNA]</scope>
    <source>
        <strain evidence="1 3">CDC#72-OH-14</strain>
    </source>
</reference>
<dbReference type="STRING" id="28085.Lcin_2113"/>
<dbReference type="Proteomes" id="UP000255316">
    <property type="component" value="Unassembled WGS sequence"/>
</dbReference>
<dbReference type="RefSeq" id="WP_058465273.1">
    <property type="nucleotide sequence ID" value="NZ_CAAAHQ010000005.1"/>
</dbReference>
<evidence type="ECO:0000313" key="3">
    <source>
        <dbReference type="Proteomes" id="UP000054854"/>
    </source>
</evidence>
<accession>A0A378IL56</accession>
<dbReference type="EMBL" id="UGNX01000001">
    <property type="protein sequence ID" value="STX35512.1"/>
    <property type="molecule type" value="Genomic_DNA"/>
</dbReference>
<evidence type="ECO:0000313" key="4">
    <source>
        <dbReference type="Proteomes" id="UP000255316"/>
    </source>
</evidence>
<proteinExistence type="predicted"/>
<keyword evidence="2" id="KW-0547">Nucleotide-binding</keyword>
<dbReference type="GO" id="GO:0016787">
    <property type="term" value="F:hydrolase activity"/>
    <property type="evidence" value="ECO:0007669"/>
    <property type="project" value="UniProtKB-KW"/>
</dbReference>